<evidence type="ECO:0000313" key="3">
    <source>
        <dbReference type="EMBL" id="RDE72688.1"/>
    </source>
</evidence>
<name>A0A369YFS1_9PAST</name>
<protein>
    <submittedName>
        <fullName evidence="3">DUF2681 domain-containing protein</fullName>
    </submittedName>
</protein>
<feature type="region of interest" description="Disordered" evidence="2">
    <location>
        <begin position="90"/>
        <end position="126"/>
    </location>
</feature>
<organism evidence="3 4">
    <name type="scientific">Haemophilus sputorum</name>
    <dbReference type="NCBI Taxonomy" id="1078480"/>
    <lineage>
        <taxon>Bacteria</taxon>
        <taxon>Pseudomonadati</taxon>
        <taxon>Pseudomonadota</taxon>
        <taxon>Gammaproteobacteria</taxon>
        <taxon>Pasteurellales</taxon>
        <taxon>Pasteurellaceae</taxon>
        <taxon>Haemophilus</taxon>
    </lineage>
</organism>
<accession>A0A369YFS1</accession>
<feature type="coiled-coil region" evidence="1">
    <location>
        <begin position="25"/>
        <end position="59"/>
    </location>
</feature>
<sequence length="126" mass="14242">MSVLNLFVLAVLAVLGLASVAAYKIRKARQENDRLLKAKQALEEKTRKQAVEIRQKNAEVQNAKTYRRNEENTRRVSASRVDEQLHQHGWFRDGDNYGVQCVRDNLSKPCGHSGNETSDSSSQSDL</sequence>
<feature type="region of interest" description="Disordered" evidence="2">
    <location>
        <begin position="62"/>
        <end position="81"/>
    </location>
</feature>
<proteinExistence type="predicted"/>
<evidence type="ECO:0000256" key="2">
    <source>
        <dbReference type="SAM" id="MobiDB-lite"/>
    </source>
</evidence>
<reference evidence="3 4" key="1">
    <citation type="submission" date="2018-05" db="EMBL/GenBank/DDBJ databases">
        <title>Draft Genome Sequences for a Diverse set of 7 Haemophilus Species.</title>
        <authorList>
            <person name="Nichols M."/>
            <person name="Topaz N."/>
            <person name="Wang X."/>
            <person name="Wang X."/>
            <person name="Boxrud D."/>
        </authorList>
    </citation>
    <scope>NUCLEOTIDE SEQUENCE [LARGE SCALE GENOMIC DNA]</scope>
    <source>
        <strain evidence="3 4">C2002001239</strain>
    </source>
</reference>
<evidence type="ECO:0000313" key="4">
    <source>
        <dbReference type="Proteomes" id="UP000253872"/>
    </source>
</evidence>
<feature type="compositionally biased region" description="Basic and acidic residues" evidence="2">
    <location>
        <begin position="67"/>
        <end position="81"/>
    </location>
</feature>
<gene>
    <name evidence="3" type="ORF">DPV93_05250</name>
</gene>
<dbReference type="EMBL" id="QEPN01000003">
    <property type="protein sequence ID" value="RDE72688.1"/>
    <property type="molecule type" value="Genomic_DNA"/>
</dbReference>
<feature type="compositionally biased region" description="Polar residues" evidence="2">
    <location>
        <begin position="114"/>
        <end position="126"/>
    </location>
</feature>
<dbReference type="Pfam" id="PF10883">
    <property type="entry name" value="DUF2681"/>
    <property type="match status" value="1"/>
</dbReference>
<dbReference type="AlphaFoldDB" id="A0A369YFS1"/>
<dbReference type="InterPro" id="IPR020274">
    <property type="entry name" value="Uncharacterised_HI1496"/>
</dbReference>
<comment type="caution">
    <text evidence="3">The sequence shown here is derived from an EMBL/GenBank/DDBJ whole genome shotgun (WGS) entry which is preliminary data.</text>
</comment>
<dbReference type="Proteomes" id="UP000253872">
    <property type="component" value="Unassembled WGS sequence"/>
</dbReference>
<dbReference type="RefSeq" id="WP_111402729.1">
    <property type="nucleotide sequence ID" value="NZ_QEPN01000003.1"/>
</dbReference>
<evidence type="ECO:0000256" key="1">
    <source>
        <dbReference type="SAM" id="Coils"/>
    </source>
</evidence>
<keyword evidence="1" id="KW-0175">Coiled coil</keyword>